<dbReference type="Gene3D" id="3.30.710.10">
    <property type="entry name" value="Potassium Channel Kv1.1, Chain A"/>
    <property type="match status" value="2"/>
</dbReference>
<dbReference type="Pfam" id="PF00651">
    <property type="entry name" value="BTB"/>
    <property type="match status" value="2"/>
</dbReference>
<dbReference type="PROSITE" id="PS50097">
    <property type="entry name" value="BTB"/>
    <property type="match status" value="2"/>
</dbReference>
<dbReference type="InterPro" id="IPR002110">
    <property type="entry name" value="Ankyrin_rpt"/>
</dbReference>
<dbReference type="PANTHER" id="PTHR46231:SF1">
    <property type="entry name" value="ANKYRIN REPEAT AND BTB_POZ DOMAIN-CONTAINING PROTEIN 1"/>
    <property type="match status" value="1"/>
</dbReference>
<dbReference type="Proteomes" id="UP000192596">
    <property type="component" value="Unassembled WGS sequence"/>
</dbReference>
<evidence type="ECO:0000313" key="6">
    <source>
        <dbReference type="EMBL" id="OQN97821.1"/>
    </source>
</evidence>
<dbReference type="InParanoid" id="A0A1V8SG52"/>
<dbReference type="SUPFAM" id="SSF54695">
    <property type="entry name" value="POZ domain"/>
    <property type="match status" value="2"/>
</dbReference>
<dbReference type="SMART" id="SM00225">
    <property type="entry name" value="BTB"/>
    <property type="match status" value="2"/>
</dbReference>
<dbReference type="Gene3D" id="1.25.40.20">
    <property type="entry name" value="Ankyrin repeat-containing domain"/>
    <property type="match status" value="1"/>
</dbReference>
<dbReference type="STRING" id="1507870.A0A1V8SG52"/>
<dbReference type="SMART" id="SM00248">
    <property type="entry name" value="ANK"/>
    <property type="match status" value="2"/>
</dbReference>
<dbReference type="GO" id="GO:0005737">
    <property type="term" value="C:cytoplasm"/>
    <property type="evidence" value="ECO:0007669"/>
    <property type="project" value="TreeGrafter"/>
</dbReference>
<dbReference type="CDD" id="cd18186">
    <property type="entry name" value="BTB_POZ_ZBTB_KLHL-like"/>
    <property type="match status" value="1"/>
</dbReference>
<dbReference type="Pfam" id="PF12796">
    <property type="entry name" value="Ank_2"/>
    <property type="match status" value="1"/>
</dbReference>
<gene>
    <name evidence="6" type="ORF">B0A48_16131</name>
</gene>
<dbReference type="InterPro" id="IPR000210">
    <property type="entry name" value="BTB/POZ_dom"/>
</dbReference>
<keyword evidence="2 3" id="KW-0040">ANK repeat</keyword>
<dbReference type="InterPro" id="IPR011333">
    <property type="entry name" value="SKP1/BTB/POZ_sf"/>
</dbReference>
<organism evidence="6 7">
    <name type="scientific">Cryoendolithus antarcticus</name>
    <dbReference type="NCBI Taxonomy" id="1507870"/>
    <lineage>
        <taxon>Eukaryota</taxon>
        <taxon>Fungi</taxon>
        <taxon>Dikarya</taxon>
        <taxon>Ascomycota</taxon>
        <taxon>Pezizomycotina</taxon>
        <taxon>Dothideomycetes</taxon>
        <taxon>Dothideomycetidae</taxon>
        <taxon>Cladosporiales</taxon>
        <taxon>Cladosporiaceae</taxon>
        <taxon>Cryoendolithus</taxon>
    </lineage>
</organism>
<evidence type="ECO:0000256" key="1">
    <source>
        <dbReference type="ARBA" id="ARBA00022737"/>
    </source>
</evidence>
<reference evidence="7" key="1">
    <citation type="submission" date="2017-03" db="EMBL/GenBank/DDBJ databases">
        <title>Genomes of endolithic fungi from Antarctica.</title>
        <authorList>
            <person name="Coleine C."/>
            <person name="Masonjones S."/>
            <person name="Stajich J.E."/>
        </authorList>
    </citation>
    <scope>NUCLEOTIDE SEQUENCE [LARGE SCALE GENOMIC DNA]</scope>
    <source>
        <strain evidence="7">CCFEE 5527</strain>
    </source>
</reference>
<keyword evidence="7" id="KW-1185">Reference proteome</keyword>
<dbReference type="FunFam" id="1.25.40.20:FF:000248">
    <property type="entry name" value="Ankyrin repeat and BTB/POZ domain protein"/>
    <property type="match status" value="1"/>
</dbReference>
<name>A0A1V8SG52_9PEZI</name>
<comment type="caution">
    <text evidence="6">The sequence shown here is derived from an EMBL/GenBank/DDBJ whole genome shotgun (WGS) entry which is preliminary data.</text>
</comment>
<evidence type="ECO:0000256" key="4">
    <source>
        <dbReference type="SAM" id="MobiDB-lite"/>
    </source>
</evidence>
<dbReference type="PANTHER" id="PTHR46231">
    <property type="entry name" value="ANKYRIN REPEAT AND BTB/POZ DOMAIN-CONTAINING PROTEIN 1"/>
    <property type="match status" value="1"/>
</dbReference>
<feature type="domain" description="BTB" evidence="5">
    <location>
        <begin position="161"/>
        <end position="226"/>
    </location>
</feature>
<evidence type="ECO:0000256" key="2">
    <source>
        <dbReference type="ARBA" id="ARBA00023043"/>
    </source>
</evidence>
<proteinExistence type="predicted"/>
<accession>A0A1V8SG52</accession>
<dbReference type="OrthoDB" id="684045at2759"/>
<dbReference type="PROSITE" id="PS50297">
    <property type="entry name" value="ANK_REP_REGION"/>
    <property type="match status" value="1"/>
</dbReference>
<feature type="domain" description="BTB" evidence="5">
    <location>
        <begin position="340"/>
        <end position="430"/>
    </location>
</feature>
<dbReference type="SUPFAM" id="SSF48403">
    <property type="entry name" value="Ankyrin repeat"/>
    <property type="match status" value="1"/>
</dbReference>
<dbReference type="InterPro" id="IPR044515">
    <property type="entry name" value="ABTB1"/>
</dbReference>
<dbReference type="InterPro" id="IPR036770">
    <property type="entry name" value="Ankyrin_rpt-contain_sf"/>
</dbReference>
<dbReference type="PROSITE" id="PS50088">
    <property type="entry name" value="ANK_REPEAT"/>
    <property type="match status" value="1"/>
</dbReference>
<evidence type="ECO:0000259" key="5">
    <source>
        <dbReference type="PROSITE" id="PS50097"/>
    </source>
</evidence>
<dbReference type="AlphaFoldDB" id="A0A1V8SG52"/>
<protein>
    <recommendedName>
        <fullName evidence="5">BTB domain-containing protein</fullName>
    </recommendedName>
</protein>
<dbReference type="GO" id="GO:0000151">
    <property type="term" value="C:ubiquitin ligase complex"/>
    <property type="evidence" value="ECO:0007669"/>
    <property type="project" value="TreeGrafter"/>
</dbReference>
<feature type="region of interest" description="Disordered" evidence="4">
    <location>
        <begin position="575"/>
        <end position="595"/>
    </location>
</feature>
<dbReference type="FunCoup" id="A0A1V8SG52">
    <property type="interactions" value="84"/>
</dbReference>
<evidence type="ECO:0000256" key="3">
    <source>
        <dbReference type="PROSITE-ProRule" id="PRU00023"/>
    </source>
</evidence>
<dbReference type="EMBL" id="NAJO01000050">
    <property type="protein sequence ID" value="OQN97821.1"/>
    <property type="molecule type" value="Genomic_DNA"/>
</dbReference>
<keyword evidence="1" id="KW-0677">Repeat</keyword>
<feature type="repeat" description="ANK" evidence="3">
    <location>
        <begin position="80"/>
        <end position="105"/>
    </location>
</feature>
<evidence type="ECO:0000313" key="7">
    <source>
        <dbReference type="Proteomes" id="UP000192596"/>
    </source>
</evidence>
<sequence>MDNETTVPAAEDRTTIAKHNIEKALYQETQDIRAGRLKDENPLDKSADFRLLCDAARRGDLRLAQEQITKGVNTNARDEYDYTPLILASLCGHFELVQMLLEQGAKCERDTFQGERCLYNALNDRIRNLLLSYDYSKSTDPLQPLAGHITSLLTRDAPQTADIILHTADTSFRLHKFVLSARSPYFRRKLQEKPETKSWKLAPLIPTESFECCIRYLYFGDAFIRTLDREDEERSVLEGVDRLSRQLEVPQVFETLLNPGDRRQARQRRQDDVENGRDQLAAWFRGRVLQRKFVIDTDEVSQVTWTRDNPSFADVLLQADVDDESTPPEQESGIPIGPSLDMASRYAKPRKTLFPAHRAMLLRSELFSTMFASSFREGHIAPQTIDWAGRPAPNADDANEALQVVPVDCTAAVLEVILTFLYTENVSFPLSIALDVLHAADMLFIDKLKQRAALLISTLGNGTSSVVESELSRPGSQTPEEQSKEWIYEVIRSGWDCRVHRLEEFGARYLAYRLESYIGEPEFREIVRESAGRITRREETDTVELVDDIRYYLSERLRLRFEDAGLEELMEGHNVRDTREHEEAEDSELDKTTGETNDVNILADAHMNNISGEGQVVRTLDGEIAGDEFAQDAVNYQILLAKIDGLLEELRLDA</sequence>